<evidence type="ECO:0000256" key="2">
    <source>
        <dbReference type="SAM" id="Phobius"/>
    </source>
</evidence>
<dbReference type="EMBL" id="LWDX02053434">
    <property type="protein sequence ID" value="OEL19474.1"/>
    <property type="molecule type" value="Genomic_DNA"/>
</dbReference>
<keyword evidence="5" id="KW-1185">Reference proteome</keyword>
<dbReference type="Proteomes" id="UP000095767">
    <property type="component" value="Unassembled WGS sequence"/>
</dbReference>
<dbReference type="SUPFAM" id="SSF49764">
    <property type="entry name" value="HSP20-like chaperones"/>
    <property type="match status" value="1"/>
</dbReference>
<feature type="region of interest" description="Disordered" evidence="1">
    <location>
        <begin position="115"/>
        <end position="214"/>
    </location>
</feature>
<dbReference type="CDD" id="cd06464">
    <property type="entry name" value="ACD_sHsps-like"/>
    <property type="match status" value="1"/>
</dbReference>
<dbReference type="Gene3D" id="2.60.40.790">
    <property type="match status" value="1"/>
</dbReference>
<evidence type="ECO:0000256" key="1">
    <source>
        <dbReference type="SAM" id="MobiDB-lite"/>
    </source>
</evidence>
<keyword evidence="2" id="KW-1133">Transmembrane helix</keyword>
<feature type="transmembrane region" description="Helical" evidence="2">
    <location>
        <begin position="223"/>
        <end position="243"/>
    </location>
</feature>
<feature type="domain" description="SHSP" evidence="3">
    <location>
        <begin position="71"/>
        <end position="109"/>
    </location>
</feature>
<reference evidence="4 5" key="1">
    <citation type="submission" date="2016-09" db="EMBL/GenBank/DDBJ databases">
        <title>The draft genome of Dichanthelium oligosanthes: A C3 panicoid grass species.</title>
        <authorList>
            <person name="Studer A.J."/>
            <person name="Schnable J.C."/>
            <person name="Brutnell T.P."/>
        </authorList>
    </citation>
    <scope>NUCLEOTIDE SEQUENCE [LARGE SCALE GENOMIC DNA]</scope>
    <source>
        <strain evidence="5">cv. Kellogg 1175</strain>
        <tissue evidence="4">Leaf</tissue>
    </source>
</reference>
<protein>
    <recommendedName>
        <fullName evidence="3">SHSP domain-containing protein</fullName>
    </recommendedName>
</protein>
<dbReference type="OrthoDB" id="1431247at2759"/>
<dbReference type="STRING" id="888268.A0A1E5V352"/>
<feature type="compositionally biased region" description="Basic and acidic residues" evidence="1">
    <location>
        <begin position="168"/>
        <end position="197"/>
    </location>
</feature>
<evidence type="ECO:0000313" key="4">
    <source>
        <dbReference type="EMBL" id="OEL19474.1"/>
    </source>
</evidence>
<keyword evidence="2" id="KW-0812">Transmembrane</keyword>
<comment type="caution">
    <text evidence="4">The sequence shown here is derived from an EMBL/GenBank/DDBJ whole genome shotgun (WGS) entry which is preliminary data.</text>
</comment>
<sequence>MDSNGRVFEDFMPPHSMVREPATHTLSVDLSAAGKHALHAYPVLPYTMPHGGLMVHSHRHLVVRGERPVAGNRWSRFRLEITVPDGCDAKAIHARFENGVVRVTMPGVAAEPVQVGTGAGQQDPSPQAKPPTAAGSAQDQKEDDGAARAQQQDDDGRAARGGGEADAAGEKKDEAVQKQEMRHRVSSTKDDGGRDDDGGAGEVTPASPSHQGFGFLHDRRRKMATTALGVALVLLSLGIYVKYSLGHE</sequence>
<evidence type="ECO:0000313" key="5">
    <source>
        <dbReference type="Proteomes" id="UP000095767"/>
    </source>
</evidence>
<accession>A0A1E5V352</accession>
<gene>
    <name evidence="4" type="ORF">BAE44_0019507</name>
</gene>
<name>A0A1E5V352_9POAL</name>
<dbReference type="InterPro" id="IPR008978">
    <property type="entry name" value="HSP20-like_chaperone"/>
</dbReference>
<dbReference type="AlphaFoldDB" id="A0A1E5V352"/>
<dbReference type="InterPro" id="IPR002068">
    <property type="entry name" value="A-crystallin/Hsp20_dom"/>
</dbReference>
<organism evidence="4 5">
    <name type="scientific">Dichanthelium oligosanthes</name>
    <dbReference type="NCBI Taxonomy" id="888268"/>
    <lineage>
        <taxon>Eukaryota</taxon>
        <taxon>Viridiplantae</taxon>
        <taxon>Streptophyta</taxon>
        <taxon>Embryophyta</taxon>
        <taxon>Tracheophyta</taxon>
        <taxon>Spermatophyta</taxon>
        <taxon>Magnoliopsida</taxon>
        <taxon>Liliopsida</taxon>
        <taxon>Poales</taxon>
        <taxon>Poaceae</taxon>
        <taxon>PACMAD clade</taxon>
        <taxon>Panicoideae</taxon>
        <taxon>Panicodae</taxon>
        <taxon>Paniceae</taxon>
        <taxon>Dichantheliinae</taxon>
        <taxon>Dichanthelium</taxon>
    </lineage>
</organism>
<keyword evidence="2" id="KW-0472">Membrane</keyword>
<dbReference type="Pfam" id="PF00011">
    <property type="entry name" value="HSP20"/>
    <property type="match status" value="1"/>
</dbReference>
<evidence type="ECO:0000259" key="3">
    <source>
        <dbReference type="Pfam" id="PF00011"/>
    </source>
</evidence>
<proteinExistence type="predicted"/>